<keyword evidence="4" id="KW-0479">Metal-binding</keyword>
<comment type="subcellular location">
    <subcellularLocation>
        <location evidence="1">Cytoplasm</location>
    </subcellularLocation>
</comment>
<dbReference type="Pfam" id="PF02598">
    <property type="entry name" value="Methyltrn_RNA_3"/>
    <property type="match status" value="1"/>
</dbReference>
<feature type="region of interest" description="Disordered" evidence="8">
    <location>
        <begin position="710"/>
        <end position="732"/>
    </location>
</feature>
<evidence type="ECO:0000313" key="10">
    <source>
        <dbReference type="EMBL" id="RMY87845.1"/>
    </source>
</evidence>
<dbReference type="Gene3D" id="2.40.50.140">
    <property type="entry name" value="Nucleic acid-binding proteins"/>
    <property type="match status" value="1"/>
</dbReference>
<evidence type="ECO:0000256" key="7">
    <source>
        <dbReference type="PROSITE-ProRule" id="PRU00175"/>
    </source>
</evidence>
<comment type="similarity">
    <text evidence="2">Belongs to the class IV-like SAM-binding methyltransferase superfamily.</text>
</comment>
<dbReference type="PROSITE" id="PS50089">
    <property type="entry name" value="ZF_RING_2"/>
    <property type="match status" value="1"/>
</dbReference>
<protein>
    <recommendedName>
        <fullName evidence="9">RING-type domain-containing protein</fullName>
    </recommendedName>
</protein>
<dbReference type="GO" id="GO:0005737">
    <property type="term" value="C:cytoplasm"/>
    <property type="evidence" value="ECO:0007669"/>
    <property type="project" value="UniProtKB-SubCell"/>
</dbReference>
<evidence type="ECO:0000256" key="8">
    <source>
        <dbReference type="SAM" id="MobiDB-lite"/>
    </source>
</evidence>
<dbReference type="PANTHER" id="PTHR12983:SF9">
    <property type="entry name" value="E3 UBIQUITIN-PROTEIN LIGASE RNF10"/>
    <property type="match status" value="1"/>
</dbReference>
<dbReference type="InterPro" id="IPR027370">
    <property type="entry name" value="Znf-RING_euk"/>
</dbReference>
<sequence>MSQPPASSKAVASSNKSASSNAAQSPSISQTQQFFSNTRAVSGASASHNQRSAASNPRNNQSAKPKHKSGKKFQVLDDDEQAAMHAIGRRGKQADITHLMNIALPPRPSQGRDYHRHSYNGPRGGKGRYNNTWGLGSGYHAVDKARYIHANYRFIVDPRGDYTAQAADADVHLDWAQVMQVIASSKSQAASCPICLGDTTAPRMAKCGHIFCLPCLIRYMHSDDDVRPPGHEKKARWKKCPICWDSVYISETRPVRWYIGQENSPPREGNDIVLRLIKRRTGNTLAMPRESADPVSKGDAVPWYHAAEVMDYARVMKGSEEYMTQQYDEYMTAVEALAQEDELMFGEDGEWTARALRFLHDAKDKVKGIGNPPTQPKKPEQVAQTKQPEAQQRPPIQFSEGQESVPDMYALKQAANAPSAPVASDTTKQSEAPASSESTTNTTNIPRTIHEMRLPPEKPQPSEYLFYQALQHYYLSPLDIRILKSAFTSYHLFPSSILPRVERVSSGHVVDDELRKRVKYLSHLPYGCEVGFLECDWTDTVPPHVLHEFKPMLDRRRRRADEKEAREEKERVRIEKAEEREIAHIKRKRPSVPAEPIWQEAEWEALPSSMASGSASAAGEGAAGASPPWPANRAGSGFASLGSPGTSPTMHRTVWGTTAIAPADDEVAGLPTDAQWAQQEDGWLQGWEKDLLDHREAEMIREVEGLSLDEGSAASGGKKAGAGGGKKGKKGKKITLMSTTGRRGANGEMYEFTTTASKVKRKTSEYEAVDTSKPTAVFEPTKGRQHTLSIALPGSIISNVKAPEIKSRVIGQIARACAVFSVDEIVVFDDGQAEIGHEGADGYTAFSDPCFFVYHVLSYLETPPHLRKALFPMHPDLKAAGALPSLDMPHHLRSEEWCPYREGVAVKQKKGKNGSVETLVDAGLPQYVRLPVAVEENTRVTVKLPTQPPSSGNEVPGEAVAPEAPREEAGYYWGYSVRQAPSLSGILTECPYDGGYDIAIGTSERGIPVSRILEADETAAHVEPAWNHLVLVFGGVAGLEAALSADSELTGAGVRDPKELFDRYINLVPGQGSRTIRTEEAIWVGLTALRPLAEARNAV</sequence>
<accession>A0A3M7FG78</accession>
<gene>
    <name evidence="10" type="ORF">D0864_06772</name>
</gene>
<reference evidence="10 11" key="1">
    <citation type="journal article" date="2018" name="BMC Genomics">
        <title>Genomic evidence for intraspecific hybridization in a clonal and extremely halotolerant yeast.</title>
        <authorList>
            <person name="Gostincar C."/>
            <person name="Stajich J.E."/>
            <person name="Zupancic J."/>
            <person name="Zalar P."/>
            <person name="Gunde-Cimerman N."/>
        </authorList>
    </citation>
    <scope>NUCLEOTIDE SEQUENCE [LARGE SCALE GENOMIC DNA]</scope>
    <source>
        <strain evidence="10 11">EXF-10513</strain>
    </source>
</reference>
<keyword evidence="6" id="KW-0862">Zinc</keyword>
<dbReference type="AlphaFoldDB" id="A0A3M7FG78"/>
<feature type="compositionally biased region" description="Polar residues" evidence="8">
    <location>
        <begin position="424"/>
        <end position="446"/>
    </location>
</feature>
<feature type="compositionally biased region" description="Polar residues" evidence="8">
    <location>
        <begin position="31"/>
        <end position="63"/>
    </location>
</feature>
<dbReference type="InterPro" id="IPR039739">
    <property type="entry name" value="MAG2/RNF10"/>
</dbReference>
<dbReference type="CDD" id="cd18086">
    <property type="entry name" value="HsC9orf114-like"/>
    <property type="match status" value="1"/>
</dbReference>
<dbReference type="Pfam" id="PF13445">
    <property type="entry name" value="zf-RING_UBOX"/>
    <property type="match status" value="1"/>
</dbReference>
<dbReference type="GO" id="GO:0045944">
    <property type="term" value="P:positive regulation of transcription by RNA polymerase II"/>
    <property type="evidence" value="ECO:0007669"/>
    <property type="project" value="TreeGrafter"/>
</dbReference>
<dbReference type="Gene3D" id="3.30.40.10">
    <property type="entry name" value="Zinc/RING finger domain, C3HC4 (zinc finger)"/>
    <property type="match status" value="1"/>
</dbReference>
<proteinExistence type="inferred from homology"/>
<dbReference type="InterPro" id="IPR001841">
    <property type="entry name" value="Znf_RING"/>
</dbReference>
<dbReference type="PROSITE" id="PS00518">
    <property type="entry name" value="ZF_RING_1"/>
    <property type="match status" value="1"/>
</dbReference>
<evidence type="ECO:0000259" key="9">
    <source>
        <dbReference type="PROSITE" id="PS50089"/>
    </source>
</evidence>
<dbReference type="InterPro" id="IPR029026">
    <property type="entry name" value="tRNA_m1G_MTases_N"/>
</dbReference>
<dbReference type="PANTHER" id="PTHR12983">
    <property type="entry name" value="RING FINGER 10 FAMILY MEMBER"/>
    <property type="match status" value="1"/>
</dbReference>
<dbReference type="SUPFAM" id="SSF75217">
    <property type="entry name" value="alpha/beta knot"/>
    <property type="match status" value="1"/>
</dbReference>
<dbReference type="SMART" id="SM00184">
    <property type="entry name" value="RING"/>
    <property type="match status" value="1"/>
</dbReference>
<dbReference type="InterPro" id="IPR029028">
    <property type="entry name" value="Alpha/beta_knot_MTases"/>
</dbReference>
<evidence type="ECO:0000256" key="2">
    <source>
        <dbReference type="ARBA" id="ARBA00009841"/>
    </source>
</evidence>
<feature type="region of interest" description="Disordered" evidence="8">
    <location>
        <begin position="414"/>
        <end position="458"/>
    </location>
</feature>
<feature type="region of interest" description="Disordered" evidence="8">
    <location>
        <begin position="1"/>
        <end position="73"/>
    </location>
</feature>
<evidence type="ECO:0000256" key="5">
    <source>
        <dbReference type="ARBA" id="ARBA00022771"/>
    </source>
</evidence>
<feature type="compositionally biased region" description="Low complexity" evidence="8">
    <location>
        <begin position="609"/>
        <end position="626"/>
    </location>
</feature>
<dbReference type="GO" id="GO:0008270">
    <property type="term" value="F:zinc ion binding"/>
    <property type="evidence" value="ECO:0007669"/>
    <property type="project" value="UniProtKB-KW"/>
</dbReference>
<feature type="region of interest" description="Disordered" evidence="8">
    <location>
        <begin position="105"/>
        <end position="125"/>
    </location>
</feature>
<evidence type="ECO:0000256" key="4">
    <source>
        <dbReference type="ARBA" id="ARBA00022723"/>
    </source>
</evidence>
<dbReference type="InterPro" id="IPR012340">
    <property type="entry name" value="NA-bd_OB-fold"/>
</dbReference>
<dbReference type="Proteomes" id="UP000269539">
    <property type="component" value="Unassembled WGS sequence"/>
</dbReference>
<feature type="region of interest" description="Disordered" evidence="8">
    <location>
        <begin position="365"/>
        <end position="396"/>
    </location>
</feature>
<dbReference type="InterPro" id="IPR017907">
    <property type="entry name" value="Znf_RING_CS"/>
</dbReference>
<feature type="region of interest" description="Disordered" evidence="8">
    <location>
        <begin position="609"/>
        <end position="647"/>
    </location>
</feature>
<dbReference type="Gene3D" id="3.40.1280.10">
    <property type="match status" value="1"/>
</dbReference>
<dbReference type="InterPro" id="IPR013083">
    <property type="entry name" value="Znf_RING/FYVE/PHD"/>
</dbReference>
<evidence type="ECO:0000256" key="6">
    <source>
        <dbReference type="ARBA" id="ARBA00022833"/>
    </source>
</evidence>
<feature type="domain" description="RING-type" evidence="9">
    <location>
        <begin position="192"/>
        <end position="243"/>
    </location>
</feature>
<evidence type="ECO:0000256" key="1">
    <source>
        <dbReference type="ARBA" id="ARBA00004496"/>
    </source>
</evidence>
<evidence type="ECO:0000313" key="11">
    <source>
        <dbReference type="Proteomes" id="UP000269539"/>
    </source>
</evidence>
<dbReference type="SUPFAM" id="SSF57850">
    <property type="entry name" value="RING/U-box"/>
    <property type="match status" value="1"/>
</dbReference>
<dbReference type="EMBL" id="QWIO01000695">
    <property type="protein sequence ID" value="RMY87845.1"/>
    <property type="molecule type" value="Genomic_DNA"/>
</dbReference>
<feature type="compositionally biased region" description="Low complexity" evidence="8">
    <location>
        <begin position="1"/>
        <end position="30"/>
    </location>
</feature>
<dbReference type="VEuPathDB" id="FungiDB:BTJ68_09628"/>
<dbReference type="SUPFAM" id="SSF50249">
    <property type="entry name" value="Nucleic acid-binding proteins"/>
    <property type="match status" value="1"/>
</dbReference>
<dbReference type="CDD" id="cd16536">
    <property type="entry name" value="RING-HC_RNF10"/>
    <property type="match status" value="1"/>
</dbReference>
<evidence type="ECO:0000256" key="3">
    <source>
        <dbReference type="ARBA" id="ARBA00022490"/>
    </source>
</evidence>
<keyword evidence="3" id="KW-0963">Cytoplasm</keyword>
<organism evidence="10 11">
    <name type="scientific">Hortaea werneckii</name>
    <name type="common">Black yeast</name>
    <name type="synonym">Cladosporium werneckii</name>
    <dbReference type="NCBI Taxonomy" id="91943"/>
    <lineage>
        <taxon>Eukaryota</taxon>
        <taxon>Fungi</taxon>
        <taxon>Dikarya</taxon>
        <taxon>Ascomycota</taxon>
        <taxon>Pezizomycotina</taxon>
        <taxon>Dothideomycetes</taxon>
        <taxon>Dothideomycetidae</taxon>
        <taxon>Mycosphaerellales</taxon>
        <taxon>Teratosphaeriaceae</taxon>
        <taxon>Hortaea</taxon>
    </lineage>
</organism>
<keyword evidence="5 7" id="KW-0863">Zinc-finger</keyword>
<dbReference type="GO" id="GO:0000976">
    <property type="term" value="F:transcription cis-regulatory region binding"/>
    <property type="evidence" value="ECO:0007669"/>
    <property type="project" value="TreeGrafter"/>
</dbReference>
<dbReference type="VEuPathDB" id="FungiDB:BTJ68_09463"/>
<comment type="caution">
    <text evidence="10">The sequence shown here is derived from an EMBL/GenBank/DDBJ whole genome shotgun (WGS) entry which is preliminary data.</text>
</comment>
<name>A0A3M7FG78_HORWE</name>
<dbReference type="InterPro" id="IPR003750">
    <property type="entry name" value="Put_MeTrfase-C9orf114-like"/>
</dbReference>